<name>A0A914H571_GLORO</name>
<keyword evidence="1" id="KW-1133">Transmembrane helix</keyword>
<dbReference type="Proteomes" id="UP000887572">
    <property type="component" value="Unplaced"/>
</dbReference>
<reference evidence="4" key="1">
    <citation type="submission" date="2022-11" db="UniProtKB">
        <authorList>
            <consortium name="WormBaseParasite"/>
        </authorList>
    </citation>
    <scope>IDENTIFICATION</scope>
</reference>
<keyword evidence="1" id="KW-0472">Membrane</keyword>
<organism evidence="3 4">
    <name type="scientific">Globodera rostochiensis</name>
    <name type="common">Golden nematode worm</name>
    <name type="synonym">Heterodera rostochiensis</name>
    <dbReference type="NCBI Taxonomy" id="31243"/>
    <lineage>
        <taxon>Eukaryota</taxon>
        <taxon>Metazoa</taxon>
        <taxon>Ecdysozoa</taxon>
        <taxon>Nematoda</taxon>
        <taxon>Chromadorea</taxon>
        <taxon>Rhabditida</taxon>
        <taxon>Tylenchina</taxon>
        <taxon>Tylenchomorpha</taxon>
        <taxon>Tylenchoidea</taxon>
        <taxon>Heteroderidae</taxon>
        <taxon>Heteroderinae</taxon>
        <taxon>Globodera</taxon>
    </lineage>
</organism>
<feature type="signal peptide" evidence="2">
    <location>
        <begin position="1"/>
        <end position="20"/>
    </location>
</feature>
<feature type="transmembrane region" description="Helical" evidence="1">
    <location>
        <begin position="160"/>
        <end position="184"/>
    </location>
</feature>
<dbReference type="AlphaFoldDB" id="A0A914H571"/>
<keyword evidence="1" id="KW-0812">Transmembrane</keyword>
<accession>A0A914H571</accession>
<sequence>MFIFFANCLIFIFLFDETSSKSTEIQHPNPPQFWHQLMQKSGICDEQIKQMASEMDKSDSFIEKLSKEENYKPPRQSPKQPAFEIDLPEIVKNMATIWSEMSRPNNGGENYKEIVQKIVNLWQSAKQNDDFKKYFGNKSEGKNRRRKRWVAPTTHDNGSLIVGLIVGGVLIVVSVAIIVAIICCKKM</sequence>
<evidence type="ECO:0000256" key="2">
    <source>
        <dbReference type="SAM" id="SignalP"/>
    </source>
</evidence>
<evidence type="ECO:0000313" key="3">
    <source>
        <dbReference type="Proteomes" id="UP000887572"/>
    </source>
</evidence>
<proteinExistence type="predicted"/>
<feature type="chain" id="PRO_5037321072" evidence="2">
    <location>
        <begin position="21"/>
        <end position="187"/>
    </location>
</feature>
<evidence type="ECO:0000313" key="4">
    <source>
        <dbReference type="WBParaSite" id="Gr19_v10_g14098.t1"/>
    </source>
</evidence>
<evidence type="ECO:0000256" key="1">
    <source>
        <dbReference type="SAM" id="Phobius"/>
    </source>
</evidence>
<dbReference type="WBParaSite" id="Gr19_v10_g14098.t1">
    <property type="protein sequence ID" value="Gr19_v10_g14098.t1"/>
    <property type="gene ID" value="Gr19_v10_g14098"/>
</dbReference>
<keyword evidence="3" id="KW-1185">Reference proteome</keyword>
<keyword evidence="2" id="KW-0732">Signal</keyword>
<protein>
    <submittedName>
        <fullName evidence="4">Uncharacterized protein</fullName>
    </submittedName>
</protein>